<comment type="caution">
    <text evidence="1">The sequence shown here is derived from an EMBL/GenBank/DDBJ whole genome shotgun (WGS) entry which is preliminary data.</text>
</comment>
<proteinExistence type="predicted"/>
<dbReference type="RefSeq" id="WP_345832631.1">
    <property type="nucleotide sequence ID" value="NZ_JBDGHN010000009.1"/>
</dbReference>
<gene>
    <name evidence="1" type="ORF">AAIR29_13090</name>
</gene>
<accession>A0ABU9XCV5</accession>
<protein>
    <submittedName>
        <fullName evidence="1">Uncharacterized protein</fullName>
    </submittedName>
</protein>
<sequence length="81" mass="9332">MALQPANNTEFMTSVLQAINSMVLDILVDIARKSYKDRRNRQMQGIARAKVESKYSGRRKDTEEREIITSILKSVHSYSEI</sequence>
<reference evidence="1 2" key="1">
    <citation type="submission" date="2024-05" db="EMBL/GenBank/DDBJ databases">
        <authorList>
            <person name="Kim H.-Y."/>
            <person name="Kim E."/>
            <person name="Cai Y."/>
            <person name="Yang S.-M."/>
            <person name="Lee W."/>
        </authorList>
    </citation>
    <scope>NUCLEOTIDE SEQUENCE [LARGE SCALE GENOMIC DNA]</scope>
    <source>
        <strain evidence="1 2">FBL11</strain>
    </source>
</reference>
<keyword evidence="2" id="KW-1185">Reference proteome</keyword>
<organism evidence="1 2">
    <name type="scientific">Psychrobacter saeujeotis</name>
    <dbReference type="NCBI Taxonomy" id="3143436"/>
    <lineage>
        <taxon>Bacteria</taxon>
        <taxon>Pseudomonadati</taxon>
        <taxon>Pseudomonadota</taxon>
        <taxon>Gammaproteobacteria</taxon>
        <taxon>Moraxellales</taxon>
        <taxon>Moraxellaceae</taxon>
        <taxon>Psychrobacter</taxon>
    </lineage>
</organism>
<dbReference type="EMBL" id="JBDGHN010000009">
    <property type="protein sequence ID" value="MEN2752566.1"/>
    <property type="molecule type" value="Genomic_DNA"/>
</dbReference>
<name>A0ABU9XCV5_9GAMM</name>
<evidence type="ECO:0000313" key="2">
    <source>
        <dbReference type="Proteomes" id="UP001461960"/>
    </source>
</evidence>
<evidence type="ECO:0000313" key="1">
    <source>
        <dbReference type="EMBL" id="MEN2752566.1"/>
    </source>
</evidence>
<dbReference type="Proteomes" id="UP001461960">
    <property type="component" value="Unassembled WGS sequence"/>
</dbReference>